<proteinExistence type="predicted"/>
<gene>
    <name evidence="1" type="ORF">EVAR_102432_1</name>
</gene>
<accession>A0A4C1YZX2</accession>
<dbReference type="AlphaFoldDB" id="A0A4C1YZX2"/>
<keyword evidence="2" id="KW-1185">Reference proteome</keyword>
<dbReference type="Proteomes" id="UP000299102">
    <property type="component" value="Unassembled WGS sequence"/>
</dbReference>
<reference evidence="1 2" key="1">
    <citation type="journal article" date="2019" name="Commun. Biol.">
        <title>The bagworm genome reveals a unique fibroin gene that provides high tensile strength.</title>
        <authorList>
            <person name="Kono N."/>
            <person name="Nakamura H."/>
            <person name="Ohtoshi R."/>
            <person name="Tomita M."/>
            <person name="Numata K."/>
            <person name="Arakawa K."/>
        </authorList>
    </citation>
    <scope>NUCLEOTIDE SEQUENCE [LARGE SCALE GENOMIC DNA]</scope>
</reference>
<name>A0A4C1YZX2_EUMVA</name>
<dbReference type="EMBL" id="BGZK01001465">
    <property type="protein sequence ID" value="GBP80502.1"/>
    <property type="molecule type" value="Genomic_DNA"/>
</dbReference>
<comment type="caution">
    <text evidence="1">The sequence shown here is derived from an EMBL/GenBank/DDBJ whole genome shotgun (WGS) entry which is preliminary data.</text>
</comment>
<evidence type="ECO:0000313" key="1">
    <source>
        <dbReference type="EMBL" id="GBP80502.1"/>
    </source>
</evidence>
<evidence type="ECO:0000313" key="2">
    <source>
        <dbReference type="Proteomes" id="UP000299102"/>
    </source>
</evidence>
<protein>
    <submittedName>
        <fullName evidence="1">Uncharacterized protein</fullName>
    </submittedName>
</protein>
<organism evidence="1 2">
    <name type="scientific">Eumeta variegata</name>
    <name type="common">Bagworm moth</name>
    <name type="synonym">Eumeta japonica</name>
    <dbReference type="NCBI Taxonomy" id="151549"/>
    <lineage>
        <taxon>Eukaryota</taxon>
        <taxon>Metazoa</taxon>
        <taxon>Ecdysozoa</taxon>
        <taxon>Arthropoda</taxon>
        <taxon>Hexapoda</taxon>
        <taxon>Insecta</taxon>
        <taxon>Pterygota</taxon>
        <taxon>Neoptera</taxon>
        <taxon>Endopterygota</taxon>
        <taxon>Lepidoptera</taxon>
        <taxon>Glossata</taxon>
        <taxon>Ditrysia</taxon>
        <taxon>Tineoidea</taxon>
        <taxon>Psychidae</taxon>
        <taxon>Oiketicinae</taxon>
        <taxon>Eumeta</taxon>
    </lineage>
</organism>
<sequence>MDRARYGQHICAQASYFNFSFTSIRTPGDRSGSCLRGQYVSAIDMGVLICIVSAAARRTDGRGPLFIFIGLVRSGDTASLPNPAMTYVHKVHKTVGACVAAYVCRYYHICRGKGWSGDGRAAPAPFAAVARARPLPYCLKRCLCKSIVVKAIPVVRLPSPISAMCTTMKTSGSRLDKH</sequence>